<keyword evidence="4" id="KW-1185">Reference proteome</keyword>
<evidence type="ECO:0000256" key="1">
    <source>
        <dbReference type="SAM" id="Coils"/>
    </source>
</evidence>
<sequence length="218" mass="25011">MANPTEAPSTENYKSSDDKSESECISLSNLELIVQRKFDKFKEEILKESRSALSGLINDNEKLRTEVVNLNNKNKELEKNQLELKSEINTIKTEIEKKDMEVDENQNESQNQNEIALLGVTIDTYNIELTKIKNDIDMYNKTNDQALENIRTDLTMLKSSQKDEIESFLTSIADRTIPKDLANPKHPSKPWFDDACDQAIGDRKNLKDGSINNQRRKT</sequence>
<dbReference type="AlphaFoldDB" id="A0A8B6C222"/>
<reference evidence="3" key="1">
    <citation type="submission" date="2018-11" db="EMBL/GenBank/DDBJ databases">
        <authorList>
            <person name="Alioto T."/>
            <person name="Alioto T."/>
        </authorList>
    </citation>
    <scope>NUCLEOTIDE SEQUENCE</scope>
</reference>
<feature type="region of interest" description="Disordered" evidence="2">
    <location>
        <begin position="1"/>
        <end position="21"/>
    </location>
</feature>
<proteinExistence type="predicted"/>
<feature type="coiled-coil region" evidence="1">
    <location>
        <begin position="46"/>
        <end position="149"/>
    </location>
</feature>
<organism evidence="3 4">
    <name type="scientific">Mytilus galloprovincialis</name>
    <name type="common">Mediterranean mussel</name>
    <dbReference type="NCBI Taxonomy" id="29158"/>
    <lineage>
        <taxon>Eukaryota</taxon>
        <taxon>Metazoa</taxon>
        <taxon>Spiralia</taxon>
        <taxon>Lophotrochozoa</taxon>
        <taxon>Mollusca</taxon>
        <taxon>Bivalvia</taxon>
        <taxon>Autobranchia</taxon>
        <taxon>Pteriomorphia</taxon>
        <taxon>Mytilida</taxon>
        <taxon>Mytiloidea</taxon>
        <taxon>Mytilidae</taxon>
        <taxon>Mytilinae</taxon>
        <taxon>Mytilus</taxon>
    </lineage>
</organism>
<dbReference type="Proteomes" id="UP000596742">
    <property type="component" value="Unassembled WGS sequence"/>
</dbReference>
<evidence type="ECO:0000313" key="4">
    <source>
        <dbReference type="Proteomes" id="UP000596742"/>
    </source>
</evidence>
<evidence type="ECO:0000256" key="2">
    <source>
        <dbReference type="SAM" id="MobiDB-lite"/>
    </source>
</evidence>
<dbReference type="EMBL" id="UYJE01001020">
    <property type="protein sequence ID" value="VDH98530.1"/>
    <property type="molecule type" value="Genomic_DNA"/>
</dbReference>
<gene>
    <name evidence="3" type="ORF">MGAL_10B011969</name>
</gene>
<dbReference type="OrthoDB" id="10225172at2759"/>
<keyword evidence="1" id="KW-0175">Coiled coil</keyword>
<feature type="compositionally biased region" description="Polar residues" evidence="2">
    <location>
        <begin position="1"/>
        <end position="13"/>
    </location>
</feature>
<dbReference type="Gene3D" id="1.10.287.1490">
    <property type="match status" value="1"/>
</dbReference>
<name>A0A8B6C222_MYTGA</name>
<accession>A0A8B6C222</accession>
<evidence type="ECO:0000313" key="3">
    <source>
        <dbReference type="EMBL" id="VDH98530.1"/>
    </source>
</evidence>
<protein>
    <submittedName>
        <fullName evidence="3">Uncharacterized protein</fullName>
    </submittedName>
</protein>
<comment type="caution">
    <text evidence="3">The sequence shown here is derived from an EMBL/GenBank/DDBJ whole genome shotgun (WGS) entry which is preliminary data.</text>
</comment>